<dbReference type="Gene3D" id="3.40.50.150">
    <property type="entry name" value="Vaccinia Virus protein VP39"/>
    <property type="match status" value="1"/>
</dbReference>
<dbReference type="GO" id="GO:0005737">
    <property type="term" value="C:cytoplasm"/>
    <property type="evidence" value="ECO:0007669"/>
    <property type="project" value="UniProtKB-SubCell"/>
</dbReference>
<evidence type="ECO:0000256" key="4">
    <source>
        <dbReference type="ARBA" id="ARBA00022490"/>
    </source>
</evidence>
<evidence type="ECO:0000313" key="9">
    <source>
        <dbReference type="Proteomes" id="UP000001058"/>
    </source>
</evidence>
<dbReference type="EMBL" id="GL378391">
    <property type="protein sequence ID" value="EFJ41680.1"/>
    <property type="molecule type" value="Genomic_DNA"/>
</dbReference>
<keyword evidence="5" id="KW-0489">Methyltransferase</keyword>
<dbReference type="Pfam" id="PF01135">
    <property type="entry name" value="PCMT"/>
    <property type="match status" value="1"/>
</dbReference>
<dbReference type="GO" id="GO:0004719">
    <property type="term" value="F:protein-L-isoaspartate (D-aspartate) O-methyltransferase activity"/>
    <property type="evidence" value="ECO:0007669"/>
    <property type="project" value="UniProtKB-EC"/>
</dbReference>
<keyword evidence="6" id="KW-0808">Transferase</keyword>
<evidence type="ECO:0000256" key="7">
    <source>
        <dbReference type="ARBA" id="ARBA00022691"/>
    </source>
</evidence>
<dbReference type="GO" id="GO:0032259">
    <property type="term" value="P:methylation"/>
    <property type="evidence" value="ECO:0007669"/>
    <property type="project" value="UniProtKB-KW"/>
</dbReference>
<organism evidence="9">
    <name type="scientific">Volvox carteri f. nagariensis</name>
    <dbReference type="NCBI Taxonomy" id="3068"/>
    <lineage>
        <taxon>Eukaryota</taxon>
        <taxon>Viridiplantae</taxon>
        <taxon>Chlorophyta</taxon>
        <taxon>core chlorophytes</taxon>
        <taxon>Chlorophyceae</taxon>
        <taxon>CS clade</taxon>
        <taxon>Chlamydomonadales</taxon>
        <taxon>Volvocaceae</taxon>
        <taxon>Volvox</taxon>
    </lineage>
</organism>
<protein>
    <recommendedName>
        <fullName evidence="3">protein-L-isoaspartate(D-aspartate) O-methyltransferase</fullName>
        <ecNumber evidence="3">2.1.1.77</ecNumber>
    </recommendedName>
</protein>
<keyword evidence="7" id="KW-0949">S-adenosyl-L-methionine</keyword>
<keyword evidence="9" id="KW-1185">Reference proteome</keyword>
<reference evidence="8 9" key="1">
    <citation type="journal article" date="2010" name="Science">
        <title>Genomic analysis of organismal complexity in the multicellular green alga Volvox carteri.</title>
        <authorList>
            <person name="Prochnik S.E."/>
            <person name="Umen J."/>
            <person name="Nedelcu A.M."/>
            <person name="Hallmann A."/>
            <person name="Miller S.M."/>
            <person name="Nishii I."/>
            <person name="Ferris P."/>
            <person name="Kuo A."/>
            <person name="Mitros T."/>
            <person name="Fritz-Laylin L.K."/>
            <person name="Hellsten U."/>
            <person name="Chapman J."/>
            <person name="Simakov O."/>
            <person name="Rensing S.A."/>
            <person name="Terry A."/>
            <person name="Pangilinan J."/>
            <person name="Kapitonov V."/>
            <person name="Jurka J."/>
            <person name="Salamov A."/>
            <person name="Shapiro H."/>
            <person name="Schmutz J."/>
            <person name="Grimwood J."/>
            <person name="Lindquist E."/>
            <person name="Lucas S."/>
            <person name="Grigoriev I.V."/>
            <person name="Schmitt R."/>
            <person name="Kirk D."/>
            <person name="Rokhsar D.S."/>
        </authorList>
    </citation>
    <scope>NUCLEOTIDE SEQUENCE [LARGE SCALE GENOMIC DNA]</scope>
    <source>
        <strain evidence="9">f. Nagariensis / Eve</strain>
    </source>
</reference>
<dbReference type="SUPFAM" id="SSF53335">
    <property type="entry name" value="S-adenosyl-L-methionine-dependent methyltransferases"/>
    <property type="match status" value="1"/>
</dbReference>
<name>D8UEZ5_VOLCA</name>
<dbReference type="OrthoDB" id="73890at2759"/>
<dbReference type="Proteomes" id="UP000001058">
    <property type="component" value="Unassembled WGS sequence"/>
</dbReference>
<dbReference type="AlphaFoldDB" id="D8UEZ5"/>
<dbReference type="PANTHER" id="PTHR11579">
    <property type="entry name" value="PROTEIN-L-ISOASPARTATE O-METHYLTRANSFERASE"/>
    <property type="match status" value="1"/>
</dbReference>
<evidence type="ECO:0000313" key="8">
    <source>
        <dbReference type="EMBL" id="EFJ41680.1"/>
    </source>
</evidence>
<sequence>MTQLLSKLIDRGTLRSPAVARAMSQVDRGAFVAPEWASSSRAYEDHPLPIGYGQTISAPHMHATALELLSPQLRPGARVLDVGSAGSGYLTACFGMMVHPGGRVRGVEVVPELAARSLESLRQVVPQLLQDETISIESGNVLSGERPPFDAIHVGAAAEELPQDLVAKLAPGGRMVIPVGPHYGIQVLTVVDKAPFDTAAALGGAGRQWAGLEPHGPRAVQGPGEEGGVGEGAEWGGGIRVTKLMDVGYVPLMPRHGGAGEAGGHAE</sequence>
<dbReference type="FunCoup" id="D8UEZ5">
    <property type="interactions" value="1280"/>
</dbReference>
<dbReference type="GeneID" id="9620672"/>
<evidence type="ECO:0000256" key="3">
    <source>
        <dbReference type="ARBA" id="ARBA00011890"/>
    </source>
</evidence>
<dbReference type="RefSeq" id="XP_002957182.1">
    <property type="nucleotide sequence ID" value="XM_002957136.1"/>
</dbReference>
<dbReference type="eggNOG" id="KOG1661">
    <property type="taxonomic scope" value="Eukaryota"/>
</dbReference>
<evidence type="ECO:0000256" key="6">
    <source>
        <dbReference type="ARBA" id="ARBA00022679"/>
    </source>
</evidence>
<keyword evidence="4" id="KW-0963">Cytoplasm</keyword>
<comment type="subcellular location">
    <subcellularLocation>
        <location evidence="1">Cytoplasm</location>
    </subcellularLocation>
</comment>
<evidence type="ECO:0000256" key="5">
    <source>
        <dbReference type="ARBA" id="ARBA00022603"/>
    </source>
</evidence>
<dbReference type="CDD" id="cd02440">
    <property type="entry name" value="AdoMet_MTases"/>
    <property type="match status" value="1"/>
</dbReference>
<dbReference type="KEGG" id="vcn:VOLCADRAFT_67902"/>
<accession>D8UEZ5</accession>
<evidence type="ECO:0000256" key="1">
    <source>
        <dbReference type="ARBA" id="ARBA00004496"/>
    </source>
</evidence>
<dbReference type="InterPro" id="IPR000682">
    <property type="entry name" value="PCMT"/>
</dbReference>
<dbReference type="PANTHER" id="PTHR11579:SF0">
    <property type="entry name" value="PROTEIN-L-ISOASPARTATE(D-ASPARTATE) O-METHYLTRANSFERASE"/>
    <property type="match status" value="1"/>
</dbReference>
<dbReference type="EC" id="2.1.1.77" evidence="3"/>
<dbReference type="InterPro" id="IPR029063">
    <property type="entry name" value="SAM-dependent_MTases_sf"/>
</dbReference>
<evidence type="ECO:0000256" key="2">
    <source>
        <dbReference type="ARBA" id="ARBA00005369"/>
    </source>
</evidence>
<dbReference type="InParanoid" id="D8UEZ5"/>
<gene>
    <name evidence="8" type="ORF">VOLCADRAFT_67902</name>
</gene>
<proteinExistence type="inferred from homology"/>
<comment type="similarity">
    <text evidence="2">Belongs to the methyltransferase superfamily. L-isoaspartyl/D-aspartyl protein methyltransferase family.</text>
</comment>